<dbReference type="Proteomes" id="UP000516421">
    <property type="component" value="Chromosome"/>
</dbReference>
<dbReference type="InterPro" id="IPR016795">
    <property type="entry name" value="UCP021697"/>
</dbReference>
<feature type="region of interest" description="Disordered" evidence="6">
    <location>
        <begin position="1"/>
        <end position="23"/>
    </location>
</feature>
<sequence>MIDRNDVGGWLNGPPTTQNYPGEYMGRPQKGPGSLARFGRRILAFIVDWYLCWGILALIGWPQGNVAQSITLLIFVWLYQSVCVGFMGHTLGHLLLGMQVQRLDGTPAGWATGFIRSSLIMLVIPVFLMDADQRGAHDRIRNTALVRIR</sequence>
<evidence type="ECO:0000256" key="4">
    <source>
        <dbReference type="ARBA" id="ARBA00022989"/>
    </source>
</evidence>
<feature type="transmembrane region" description="Helical" evidence="7">
    <location>
        <begin position="42"/>
        <end position="61"/>
    </location>
</feature>
<dbReference type="GO" id="GO:0005886">
    <property type="term" value="C:plasma membrane"/>
    <property type="evidence" value="ECO:0007669"/>
    <property type="project" value="UniProtKB-SubCell"/>
</dbReference>
<protein>
    <submittedName>
        <fullName evidence="9">RDD family protein</fullName>
    </submittedName>
</protein>
<evidence type="ECO:0000256" key="6">
    <source>
        <dbReference type="SAM" id="MobiDB-lite"/>
    </source>
</evidence>
<accession>A0A7H2BHN6</accession>
<evidence type="ECO:0000256" key="2">
    <source>
        <dbReference type="ARBA" id="ARBA00022475"/>
    </source>
</evidence>
<keyword evidence="3 7" id="KW-0812">Transmembrane</keyword>
<feature type="domain" description="RDD" evidence="8">
    <location>
        <begin position="36"/>
        <end position="140"/>
    </location>
</feature>
<dbReference type="PIRSF" id="PIRSF021697">
    <property type="entry name" value="UCP021697"/>
    <property type="match status" value="1"/>
</dbReference>
<keyword evidence="10" id="KW-1185">Reference proteome</keyword>
<dbReference type="AlphaFoldDB" id="A0A7H2BHN6"/>
<feature type="transmembrane region" description="Helical" evidence="7">
    <location>
        <begin position="73"/>
        <end position="96"/>
    </location>
</feature>
<keyword evidence="4 7" id="KW-1133">Transmembrane helix</keyword>
<comment type="subcellular location">
    <subcellularLocation>
        <location evidence="1">Cell membrane</location>
        <topology evidence="1">Multi-pass membrane protein</topology>
    </subcellularLocation>
</comment>
<evidence type="ECO:0000256" key="5">
    <source>
        <dbReference type="ARBA" id="ARBA00023136"/>
    </source>
</evidence>
<evidence type="ECO:0000256" key="3">
    <source>
        <dbReference type="ARBA" id="ARBA00022692"/>
    </source>
</evidence>
<evidence type="ECO:0000256" key="1">
    <source>
        <dbReference type="ARBA" id="ARBA00004651"/>
    </source>
</evidence>
<dbReference type="PANTHER" id="PTHR36115:SF6">
    <property type="entry name" value="PROLINE-RICH ANTIGEN HOMOLOG"/>
    <property type="match status" value="1"/>
</dbReference>
<dbReference type="KEGG" id="rama:IDM48_07080"/>
<dbReference type="EMBL" id="CP061538">
    <property type="protein sequence ID" value="QNV39182.1"/>
    <property type="molecule type" value="Genomic_DNA"/>
</dbReference>
<dbReference type="InterPro" id="IPR010432">
    <property type="entry name" value="RDD"/>
</dbReference>
<evidence type="ECO:0000259" key="8">
    <source>
        <dbReference type="Pfam" id="PF06271"/>
    </source>
</evidence>
<dbReference type="PANTHER" id="PTHR36115">
    <property type="entry name" value="PROLINE-RICH ANTIGEN HOMOLOG-RELATED"/>
    <property type="match status" value="1"/>
</dbReference>
<evidence type="ECO:0000313" key="9">
    <source>
        <dbReference type="EMBL" id="QNV39182.1"/>
    </source>
</evidence>
<gene>
    <name evidence="9" type="ORF">IDM48_07080</name>
</gene>
<organism evidence="9 10">
    <name type="scientific">Rothia amarae</name>
    <dbReference type="NCBI Taxonomy" id="169480"/>
    <lineage>
        <taxon>Bacteria</taxon>
        <taxon>Bacillati</taxon>
        <taxon>Actinomycetota</taxon>
        <taxon>Actinomycetes</taxon>
        <taxon>Micrococcales</taxon>
        <taxon>Micrococcaceae</taxon>
        <taxon>Rothia</taxon>
    </lineage>
</organism>
<dbReference type="InterPro" id="IPR051791">
    <property type="entry name" value="Pra-immunoreactive"/>
</dbReference>
<keyword evidence="5 7" id="KW-0472">Membrane</keyword>
<evidence type="ECO:0000256" key="7">
    <source>
        <dbReference type="SAM" id="Phobius"/>
    </source>
</evidence>
<reference evidence="9 10" key="1">
    <citation type="submission" date="2020-09" db="EMBL/GenBank/DDBJ databases">
        <title>Investigation of environmental microbe.</title>
        <authorList>
            <person name="Ou Y."/>
            <person name="Kang Q."/>
        </authorList>
    </citation>
    <scope>NUCLEOTIDE SEQUENCE [LARGE SCALE GENOMIC DNA]</scope>
    <source>
        <strain evidence="9 10">KJZ-9</strain>
    </source>
</reference>
<feature type="transmembrane region" description="Helical" evidence="7">
    <location>
        <begin position="108"/>
        <end position="129"/>
    </location>
</feature>
<evidence type="ECO:0000313" key="10">
    <source>
        <dbReference type="Proteomes" id="UP000516421"/>
    </source>
</evidence>
<dbReference type="RefSeq" id="WP_190616700.1">
    <property type="nucleotide sequence ID" value="NZ_CP061538.1"/>
</dbReference>
<proteinExistence type="predicted"/>
<name>A0A7H2BHN6_9MICC</name>
<dbReference type="Pfam" id="PF06271">
    <property type="entry name" value="RDD"/>
    <property type="match status" value="1"/>
</dbReference>
<keyword evidence="2" id="KW-1003">Cell membrane</keyword>